<dbReference type="InterPro" id="IPR017907">
    <property type="entry name" value="Znf_RING_CS"/>
</dbReference>
<feature type="region of interest" description="Disordered" evidence="5">
    <location>
        <begin position="159"/>
        <end position="186"/>
    </location>
</feature>
<evidence type="ECO:0000256" key="2">
    <source>
        <dbReference type="ARBA" id="ARBA00022771"/>
    </source>
</evidence>
<dbReference type="SMART" id="SM00184">
    <property type="entry name" value="RING"/>
    <property type="match status" value="1"/>
</dbReference>
<evidence type="ECO:0000256" key="4">
    <source>
        <dbReference type="PROSITE-ProRule" id="PRU00175"/>
    </source>
</evidence>
<dbReference type="InterPro" id="IPR001841">
    <property type="entry name" value="Znf_RING"/>
</dbReference>
<dbReference type="OrthoDB" id="6040387at2759"/>
<sequence>MVDGEDVRFSSTISFEQRFNCVICWAPNLRMIYGSCQHRLCENCLYDKQGNRRFGLERCPTCQRESAFPMTRPDIPEDNIEIQVQLGVRKCPNSRCKLHMWHWEIPDHLQKCQYVARSQSRKRKSLNDSGSGLEINKSMTLRSQTKETFELLSDFKATGRMETRSTRSKRHNLHEPRKGKNKTYTR</sequence>
<dbReference type="AlphaFoldDB" id="A0A9X0CKD4"/>
<keyword evidence="2 4" id="KW-0863">Zinc-finger</keyword>
<evidence type="ECO:0000313" key="8">
    <source>
        <dbReference type="Proteomes" id="UP001163046"/>
    </source>
</evidence>
<dbReference type="Gene3D" id="3.30.40.10">
    <property type="entry name" value="Zinc/RING finger domain, C3HC4 (zinc finger)"/>
    <property type="match status" value="1"/>
</dbReference>
<gene>
    <name evidence="7" type="ORF">OS493_018085</name>
</gene>
<dbReference type="InterPro" id="IPR013083">
    <property type="entry name" value="Znf_RING/FYVE/PHD"/>
</dbReference>
<protein>
    <recommendedName>
        <fullName evidence="6">RING-type domain-containing protein</fullName>
    </recommendedName>
</protein>
<dbReference type="SUPFAM" id="SSF57850">
    <property type="entry name" value="RING/U-box"/>
    <property type="match status" value="1"/>
</dbReference>
<evidence type="ECO:0000259" key="6">
    <source>
        <dbReference type="PROSITE" id="PS50089"/>
    </source>
</evidence>
<reference evidence="7" key="1">
    <citation type="submission" date="2023-01" db="EMBL/GenBank/DDBJ databases">
        <title>Genome assembly of the deep-sea coral Lophelia pertusa.</title>
        <authorList>
            <person name="Herrera S."/>
            <person name="Cordes E."/>
        </authorList>
    </citation>
    <scope>NUCLEOTIDE SEQUENCE</scope>
    <source>
        <strain evidence="7">USNM1676648</strain>
        <tissue evidence="7">Polyp</tissue>
    </source>
</reference>
<dbReference type="GO" id="GO:0008270">
    <property type="term" value="F:zinc ion binding"/>
    <property type="evidence" value="ECO:0007669"/>
    <property type="project" value="UniProtKB-KW"/>
</dbReference>
<dbReference type="Proteomes" id="UP001163046">
    <property type="component" value="Unassembled WGS sequence"/>
</dbReference>
<dbReference type="EMBL" id="MU827311">
    <property type="protein sequence ID" value="KAJ7360101.1"/>
    <property type="molecule type" value="Genomic_DNA"/>
</dbReference>
<dbReference type="PROSITE" id="PS50089">
    <property type="entry name" value="ZF_RING_2"/>
    <property type="match status" value="1"/>
</dbReference>
<accession>A0A9X0CKD4</accession>
<evidence type="ECO:0000256" key="5">
    <source>
        <dbReference type="SAM" id="MobiDB-lite"/>
    </source>
</evidence>
<feature type="domain" description="RING-type" evidence="6">
    <location>
        <begin position="21"/>
        <end position="63"/>
    </location>
</feature>
<evidence type="ECO:0000256" key="3">
    <source>
        <dbReference type="ARBA" id="ARBA00022833"/>
    </source>
</evidence>
<keyword evidence="3" id="KW-0862">Zinc</keyword>
<evidence type="ECO:0000256" key="1">
    <source>
        <dbReference type="ARBA" id="ARBA00022723"/>
    </source>
</evidence>
<keyword evidence="8" id="KW-1185">Reference proteome</keyword>
<dbReference type="PROSITE" id="PS00518">
    <property type="entry name" value="ZF_RING_1"/>
    <property type="match status" value="1"/>
</dbReference>
<organism evidence="7 8">
    <name type="scientific">Desmophyllum pertusum</name>
    <dbReference type="NCBI Taxonomy" id="174260"/>
    <lineage>
        <taxon>Eukaryota</taxon>
        <taxon>Metazoa</taxon>
        <taxon>Cnidaria</taxon>
        <taxon>Anthozoa</taxon>
        <taxon>Hexacorallia</taxon>
        <taxon>Scleractinia</taxon>
        <taxon>Caryophylliina</taxon>
        <taxon>Caryophylliidae</taxon>
        <taxon>Desmophyllum</taxon>
    </lineage>
</organism>
<proteinExistence type="predicted"/>
<name>A0A9X0CKD4_9CNID</name>
<keyword evidence="1" id="KW-0479">Metal-binding</keyword>
<evidence type="ECO:0000313" key="7">
    <source>
        <dbReference type="EMBL" id="KAJ7360101.1"/>
    </source>
</evidence>
<comment type="caution">
    <text evidence="7">The sequence shown here is derived from an EMBL/GenBank/DDBJ whole genome shotgun (WGS) entry which is preliminary data.</text>
</comment>